<dbReference type="Gene3D" id="1.10.3730.20">
    <property type="match status" value="1"/>
</dbReference>
<dbReference type="AlphaFoldDB" id="A0A285TTN3"/>
<evidence type="ECO:0000256" key="1">
    <source>
        <dbReference type="ARBA" id="ARBA00004651"/>
    </source>
</evidence>
<dbReference type="STRING" id="538381.GCA_001696535_00654"/>
<evidence type="ECO:0000313" key="10">
    <source>
        <dbReference type="EMBL" id="SOC27441.1"/>
    </source>
</evidence>
<evidence type="ECO:0000313" key="11">
    <source>
        <dbReference type="Proteomes" id="UP000219331"/>
    </source>
</evidence>
<reference evidence="10 11" key="1">
    <citation type="submission" date="2017-08" db="EMBL/GenBank/DDBJ databases">
        <authorList>
            <person name="de Groot N.N."/>
        </authorList>
    </citation>
    <scope>NUCLEOTIDE SEQUENCE [LARGE SCALE GENOMIC DNA]</scope>
    <source>
        <strain evidence="10 11">USBA 352</strain>
    </source>
</reference>
<sequence length="119" mass="12519">MSPPVLSPTVLSYVALAVAIVLEVIGTTALQQSQQFTRALPTAVMAVCYLAAFYFLSVALRTFPVGVAYAMWSGLGIVLISAVGYFVFRQTLDLAAIIGLGLIIAGVIVVNVFSGAVRH</sequence>
<keyword evidence="3" id="KW-1003">Cell membrane</keyword>
<dbReference type="SUPFAM" id="SSF103481">
    <property type="entry name" value="Multidrug resistance efflux transporter EmrE"/>
    <property type="match status" value="1"/>
</dbReference>
<dbReference type="InterPro" id="IPR037185">
    <property type="entry name" value="EmrE-like"/>
</dbReference>
<proteinExistence type="inferred from homology"/>
<evidence type="ECO:0000256" key="7">
    <source>
        <dbReference type="ARBA" id="ARBA00038032"/>
    </source>
</evidence>
<evidence type="ECO:0000256" key="3">
    <source>
        <dbReference type="ARBA" id="ARBA00022475"/>
    </source>
</evidence>
<dbReference type="GO" id="GO:0015199">
    <property type="term" value="F:amino-acid betaine transmembrane transporter activity"/>
    <property type="evidence" value="ECO:0007669"/>
    <property type="project" value="TreeGrafter"/>
</dbReference>
<evidence type="ECO:0000256" key="5">
    <source>
        <dbReference type="ARBA" id="ARBA00022989"/>
    </source>
</evidence>
<keyword evidence="2" id="KW-0813">Transport</keyword>
<keyword evidence="11" id="KW-1185">Reference proteome</keyword>
<evidence type="ECO:0000256" key="2">
    <source>
        <dbReference type="ARBA" id="ARBA00022448"/>
    </source>
</evidence>
<accession>A0A285TTN3</accession>
<dbReference type="PANTHER" id="PTHR30561:SF1">
    <property type="entry name" value="MULTIDRUG TRANSPORTER EMRE"/>
    <property type="match status" value="1"/>
</dbReference>
<dbReference type="FunFam" id="1.10.3730.20:FF:000001">
    <property type="entry name" value="Quaternary ammonium compound resistance transporter SugE"/>
    <property type="match status" value="1"/>
</dbReference>
<dbReference type="RefSeq" id="WP_067334055.1">
    <property type="nucleotide sequence ID" value="NZ_JAJGNR010000001.1"/>
</dbReference>
<dbReference type="GO" id="GO:1990961">
    <property type="term" value="P:xenobiotic detoxification by transmembrane export across the plasma membrane"/>
    <property type="evidence" value="ECO:0007669"/>
    <property type="project" value="UniProtKB-ARBA"/>
</dbReference>
<evidence type="ECO:0000256" key="8">
    <source>
        <dbReference type="RuleBase" id="RU003942"/>
    </source>
</evidence>
<dbReference type="Pfam" id="PF00893">
    <property type="entry name" value="Multi_Drug_Res"/>
    <property type="match status" value="1"/>
</dbReference>
<name>A0A285TTN3_9HYPH</name>
<keyword evidence="6 9" id="KW-0472">Membrane</keyword>
<feature type="transmembrane region" description="Helical" evidence="9">
    <location>
        <begin position="42"/>
        <end position="63"/>
    </location>
</feature>
<keyword evidence="5 9" id="KW-1133">Transmembrane helix</keyword>
<comment type="similarity">
    <text evidence="7 8">Belongs to the drug/metabolite transporter (DMT) superfamily. Small multidrug resistance (SMR) (TC 2.A.7.1) family.</text>
</comment>
<keyword evidence="4 8" id="KW-0812">Transmembrane</keyword>
<feature type="transmembrane region" description="Helical" evidence="9">
    <location>
        <begin position="12"/>
        <end position="30"/>
    </location>
</feature>
<organism evidence="10 11">
    <name type="scientific">Stappia indica</name>
    <dbReference type="NCBI Taxonomy" id="538381"/>
    <lineage>
        <taxon>Bacteria</taxon>
        <taxon>Pseudomonadati</taxon>
        <taxon>Pseudomonadota</taxon>
        <taxon>Alphaproteobacteria</taxon>
        <taxon>Hyphomicrobiales</taxon>
        <taxon>Stappiaceae</taxon>
        <taxon>Stappia</taxon>
    </lineage>
</organism>
<evidence type="ECO:0000256" key="9">
    <source>
        <dbReference type="SAM" id="Phobius"/>
    </source>
</evidence>
<dbReference type="GO" id="GO:0031460">
    <property type="term" value="P:glycine betaine transport"/>
    <property type="evidence" value="ECO:0007669"/>
    <property type="project" value="TreeGrafter"/>
</dbReference>
<comment type="subcellular location">
    <subcellularLocation>
        <location evidence="1 8">Cell membrane</location>
        <topology evidence="1 8">Multi-pass membrane protein</topology>
    </subcellularLocation>
</comment>
<dbReference type="OrthoDB" id="9808638at2"/>
<evidence type="ECO:0000256" key="6">
    <source>
        <dbReference type="ARBA" id="ARBA00023136"/>
    </source>
</evidence>
<dbReference type="EMBL" id="OBML01000018">
    <property type="protein sequence ID" value="SOC27441.1"/>
    <property type="molecule type" value="Genomic_DNA"/>
</dbReference>
<protein>
    <submittedName>
        <fullName evidence="10">Small multidrug resistance pump</fullName>
    </submittedName>
</protein>
<dbReference type="GO" id="GO:0015220">
    <property type="term" value="F:choline transmembrane transporter activity"/>
    <property type="evidence" value="ECO:0007669"/>
    <property type="project" value="TreeGrafter"/>
</dbReference>
<dbReference type="InterPro" id="IPR000390">
    <property type="entry name" value="Small_drug/metabolite_transptr"/>
</dbReference>
<feature type="transmembrane region" description="Helical" evidence="9">
    <location>
        <begin position="69"/>
        <end position="88"/>
    </location>
</feature>
<dbReference type="Proteomes" id="UP000219331">
    <property type="component" value="Unassembled WGS sequence"/>
</dbReference>
<feature type="transmembrane region" description="Helical" evidence="9">
    <location>
        <begin position="95"/>
        <end position="117"/>
    </location>
</feature>
<dbReference type="GO" id="GO:0005886">
    <property type="term" value="C:plasma membrane"/>
    <property type="evidence" value="ECO:0007669"/>
    <property type="project" value="UniProtKB-SubCell"/>
</dbReference>
<dbReference type="GO" id="GO:0015297">
    <property type="term" value="F:antiporter activity"/>
    <property type="evidence" value="ECO:0007669"/>
    <property type="project" value="TreeGrafter"/>
</dbReference>
<dbReference type="InterPro" id="IPR045324">
    <property type="entry name" value="Small_multidrug_res"/>
</dbReference>
<gene>
    <name evidence="10" type="ORF">SAMN05421512_11830</name>
</gene>
<dbReference type="PANTHER" id="PTHR30561">
    <property type="entry name" value="SMR FAMILY PROTON-DEPENDENT DRUG EFFLUX TRANSPORTER SUGE"/>
    <property type="match status" value="1"/>
</dbReference>
<evidence type="ECO:0000256" key="4">
    <source>
        <dbReference type="ARBA" id="ARBA00022692"/>
    </source>
</evidence>